<sequence length="244" mass="28896">MRDNLESFCDSDQEDRMSLDGNEEKSKVVEEKKKRKPGIVYLSTIPKHMNALCLRELLSQYGELGRVYLQEDIRDVNKRKLKKKKTNSRNYAEGWVEFKSKRVAKEVAQLLNNTQIGGRKKSRFYDYIWTIKYLPRFKWIHLSERLAYEKAVHKQRMRTEINQAKREADYFSLNVDKSEKLKKKLGKGQKLVSFDDNSQVTIHQRETEDQILEKKKKKNEKTGLHDSGSKNVNERDEFLLSLFS</sequence>
<proteinExistence type="inferred from homology"/>
<dbReference type="InterPro" id="IPR012677">
    <property type="entry name" value="Nucleotide-bd_a/b_plait_sf"/>
</dbReference>
<dbReference type="GO" id="GO:0000472">
    <property type="term" value="P:endonucleolytic cleavage to generate mature 5'-end of SSU-rRNA from (SSU-rRNA, 5.8S rRNA, LSU-rRNA)"/>
    <property type="evidence" value="ECO:0007669"/>
    <property type="project" value="TreeGrafter"/>
</dbReference>
<dbReference type="GO" id="GO:0005730">
    <property type="term" value="C:nucleolus"/>
    <property type="evidence" value="ECO:0007669"/>
    <property type="project" value="UniProtKB-SubCell"/>
</dbReference>
<feature type="compositionally biased region" description="Basic and acidic residues" evidence="7">
    <location>
        <begin position="220"/>
        <end position="231"/>
    </location>
</feature>
<evidence type="ECO:0000259" key="8">
    <source>
        <dbReference type="PROSITE" id="PS50102"/>
    </source>
</evidence>
<reference evidence="9 10" key="1">
    <citation type="submission" date="2024-03" db="EMBL/GenBank/DDBJ databases">
        <title>The genome assembly and annotation of the cricket Gryllus longicercus Weissman &amp; Gray.</title>
        <authorList>
            <person name="Szrajer S."/>
            <person name="Gray D."/>
            <person name="Ylla G."/>
        </authorList>
    </citation>
    <scope>NUCLEOTIDE SEQUENCE [LARGE SCALE GENOMIC DNA]</scope>
    <source>
        <strain evidence="9">DAG 2021-001</strain>
        <tissue evidence="9">Whole body minus gut</tissue>
    </source>
</reference>
<evidence type="ECO:0000256" key="2">
    <source>
        <dbReference type="ARBA" id="ARBA00005819"/>
    </source>
</evidence>
<dbReference type="Gene3D" id="3.30.70.330">
    <property type="match status" value="1"/>
</dbReference>
<dbReference type="InterPro" id="IPR039119">
    <property type="entry name" value="ABT1/Esf2"/>
</dbReference>
<feature type="region of interest" description="Disordered" evidence="7">
    <location>
        <begin position="1"/>
        <end position="30"/>
    </location>
</feature>
<gene>
    <name evidence="9" type="ORF">R5R35_006059</name>
</gene>
<evidence type="ECO:0000313" key="9">
    <source>
        <dbReference type="EMBL" id="KAK7866675.1"/>
    </source>
</evidence>
<dbReference type="GO" id="GO:0000447">
    <property type="term" value="P:endonucleolytic cleavage in ITS1 to separate SSU-rRNA from 5.8S rRNA and LSU-rRNA from tricistronic rRNA transcript (SSU-rRNA, 5.8S rRNA, LSU-rRNA)"/>
    <property type="evidence" value="ECO:0007669"/>
    <property type="project" value="TreeGrafter"/>
</dbReference>
<keyword evidence="5" id="KW-0539">Nucleus</keyword>
<keyword evidence="4 6" id="KW-0694">RNA-binding</keyword>
<dbReference type="SUPFAM" id="SSF54928">
    <property type="entry name" value="RNA-binding domain, RBD"/>
    <property type="match status" value="1"/>
</dbReference>
<dbReference type="GO" id="GO:0034462">
    <property type="term" value="P:small-subunit processome assembly"/>
    <property type="evidence" value="ECO:0007669"/>
    <property type="project" value="TreeGrafter"/>
</dbReference>
<feature type="region of interest" description="Disordered" evidence="7">
    <location>
        <begin position="205"/>
        <end position="231"/>
    </location>
</feature>
<dbReference type="Proteomes" id="UP001378592">
    <property type="component" value="Unassembled WGS sequence"/>
</dbReference>
<evidence type="ECO:0000256" key="7">
    <source>
        <dbReference type="SAM" id="MobiDB-lite"/>
    </source>
</evidence>
<comment type="subcellular location">
    <subcellularLocation>
        <location evidence="1">Nucleus</location>
        <location evidence="1">Nucleolus</location>
    </subcellularLocation>
</comment>
<name>A0AAN9VR82_9ORTH</name>
<comment type="similarity">
    <text evidence="2">Belongs to the ESF2/ABP1 family.</text>
</comment>
<dbReference type="AlphaFoldDB" id="A0AAN9VR82"/>
<dbReference type="CDD" id="cd12263">
    <property type="entry name" value="RRM_ABT1_like"/>
    <property type="match status" value="1"/>
</dbReference>
<dbReference type="InterPro" id="IPR034353">
    <property type="entry name" value="ABT1/ESF2_RRM"/>
</dbReference>
<keyword evidence="10" id="KW-1185">Reference proteome</keyword>
<feature type="compositionally biased region" description="Basic and acidic residues" evidence="7">
    <location>
        <begin position="14"/>
        <end position="30"/>
    </location>
</feature>
<evidence type="ECO:0000313" key="10">
    <source>
        <dbReference type="Proteomes" id="UP001378592"/>
    </source>
</evidence>
<accession>A0AAN9VR82</accession>
<protein>
    <recommendedName>
        <fullName evidence="3">Activator of basal transcription 1</fullName>
    </recommendedName>
</protein>
<dbReference type="PROSITE" id="PS50102">
    <property type="entry name" value="RRM"/>
    <property type="match status" value="1"/>
</dbReference>
<dbReference type="PANTHER" id="PTHR12311">
    <property type="entry name" value="ACTIVATOR OF BASAL TRANSCRIPTION 1"/>
    <property type="match status" value="1"/>
</dbReference>
<dbReference type="GO" id="GO:0000480">
    <property type="term" value="P:endonucleolytic cleavage in 5'-ETS of tricistronic rRNA transcript (SSU-rRNA, 5.8S rRNA, LSU-rRNA)"/>
    <property type="evidence" value="ECO:0007669"/>
    <property type="project" value="TreeGrafter"/>
</dbReference>
<dbReference type="EMBL" id="JAZDUA010000140">
    <property type="protein sequence ID" value="KAK7866675.1"/>
    <property type="molecule type" value="Genomic_DNA"/>
</dbReference>
<feature type="domain" description="RRM" evidence="8">
    <location>
        <begin position="38"/>
        <end position="120"/>
    </location>
</feature>
<evidence type="ECO:0000256" key="1">
    <source>
        <dbReference type="ARBA" id="ARBA00004604"/>
    </source>
</evidence>
<organism evidence="9 10">
    <name type="scientific">Gryllus longicercus</name>
    <dbReference type="NCBI Taxonomy" id="2509291"/>
    <lineage>
        <taxon>Eukaryota</taxon>
        <taxon>Metazoa</taxon>
        <taxon>Ecdysozoa</taxon>
        <taxon>Arthropoda</taxon>
        <taxon>Hexapoda</taxon>
        <taxon>Insecta</taxon>
        <taxon>Pterygota</taxon>
        <taxon>Neoptera</taxon>
        <taxon>Polyneoptera</taxon>
        <taxon>Orthoptera</taxon>
        <taxon>Ensifera</taxon>
        <taxon>Gryllidea</taxon>
        <taxon>Grylloidea</taxon>
        <taxon>Gryllidae</taxon>
        <taxon>Gryllinae</taxon>
        <taxon>Gryllus</taxon>
    </lineage>
</organism>
<evidence type="ECO:0000256" key="5">
    <source>
        <dbReference type="ARBA" id="ARBA00023242"/>
    </source>
</evidence>
<dbReference type="GO" id="GO:0003723">
    <property type="term" value="F:RNA binding"/>
    <property type="evidence" value="ECO:0007669"/>
    <property type="project" value="UniProtKB-UniRule"/>
</dbReference>
<comment type="caution">
    <text evidence="9">The sequence shown here is derived from an EMBL/GenBank/DDBJ whole genome shotgun (WGS) entry which is preliminary data.</text>
</comment>
<dbReference type="InterPro" id="IPR000504">
    <property type="entry name" value="RRM_dom"/>
</dbReference>
<evidence type="ECO:0000256" key="6">
    <source>
        <dbReference type="PROSITE-ProRule" id="PRU00176"/>
    </source>
</evidence>
<dbReference type="PANTHER" id="PTHR12311:SF7">
    <property type="entry name" value="ACTIVATOR OF BASAL TRANSCRIPTION 1"/>
    <property type="match status" value="1"/>
</dbReference>
<evidence type="ECO:0000256" key="3">
    <source>
        <dbReference type="ARBA" id="ARBA00020737"/>
    </source>
</evidence>
<dbReference type="InterPro" id="IPR035979">
    <property type="entry name" value="RBD_domain_sf"/>
</dbReference>
<evidence type="ECO:0000256" key="4">
    <source>
        <dbReference type="ARBA" id="ARBA00022884"/>
    </source>
</evidence>